<dbReference type="PANTHER" id="PTHR43344:SF20">
    <property type="entry name" value="URACIL PHOSPHORIBOSYLTRANSFERASE"/>
    <property type="match status" value="1"/>
</dbReference>
<accession>W9VQB6</accession>
<dbReference type="GO" id="GO:0000287">
    <property type="term" value="F:magnesium ion binding"/>
    <property type="evidence" value="ECO:0007669"/>
    <property type="project" value="TreeGrafter"/>
</dbReference>
<dbReference type="GO" id="GO:0006564">
    <property type="term" value="P:L-serine biosynthetic process"/>
    <property type="evidence" value="ECO:0007669"/>
    <property type="project" value="TreeGrafter"/>
</dbReference>
<protein>
    <recommendedName>
        <fullName evidence="1">Phosphoribosyltransferase domain-containing protein</fullName>
    </recommendedName>
</protein>
<dbReference type="RefSeq" id="XP_007760325.1">
    <property type="nucleotide sequence ID" value="XM_007762135.1"/>
</dbReference>
<dbReference type="STRING" id="1182544.W9VQB6"/>
<dbReference type="PANTHER" id="PTHR43344">
    <property type="entry name" value="PHOSPHOSERINE PHOSPHATASE"/>
    <property type="match status" value="1"/>
</dbReference>
<evidence type="ECO:0000313" key="3">
    <source>
        <dbReference type="Proteomes" id="UP000019473"/>
    </source>
</evidence>
<dbReference type="Gene3D" id="3.40.50.300">
    <property type="entry name" value="P-loop containing nucleotide triphosphate hydrolases"/>
    <property type="match status" value="1"/>
</dbReference>
<dbReference type="SUPFAM" id="SSF52540">
    <property type="entry name" value="P-loop containing nucleoside triphosphate hydrolases"/>
    <property type="match status" value="1"/>
</dbReference>
<reference evidence="2 3" key="1">
    <citation type="submission" date="2013-03" db="EMBL/GenBank/DDBJ databases">
        <title>The Genome Sequence of Cladophialophora yegresii CBS 114405.</title>
        <authorList>
            <consortium name="The Broad Institute Genomics Platform"/>
            <person name="Cuomo C."/>
            <person name="de Hoog S."/>
            <person name="Gorbushina A."/>
            <person name="Walker B."/>
            <person name="Young S.K."/>
            <person name="Zeng Q."/>
            <person name="Gargeya S."/>
            <person name="Fitzgerald M."/>
            <person name="Haas B."/>
            <person name="Abouelleil A."/>
            <person name="Allen A.W."/>
            <person name="Alvarado L."/>
            <person name="Arachchi H.M."/>
            <person name="Berlin A.M."/>
            <person name="Chapman S.B."/>
            <person name="Gainer-Dewar J."/>
            <person name="Goldberg J."/>
            <person name="Griggs A."/>
            <person name="Gujja S."/>
            <person name="Hansen M."/>
            <person name="Howarth C."/>
            <person name="Imamovic A."/>
            <person name="Ireland A."/>
            <person name="Larimer J."/>
            <person name="McCowan C."/>
            <person name="Murphy C."/>
            <person name="Pearson M."/>
            <person name="Poon T.W."/>
            <person name="Priest M."/>
            <person name="Roberts A."/>
            <person name="Saif S."/>
            <person name="Shea T."/>
            <person name="Sisk P."/>
            <person name="Sykes S."/>
            <person name="Wortman J."/>
            <person name="Nusbaum C."/>
            <person name="Birren B."/>
        </authorList>
    </citation>
    <scope>NUCLEOTIDE SEQUENCE [LARGE SCALE GENOMIC DNA]</scope>
    <source>
        <strain evidence="2 3">CBS 114405</strain>
    </source>
</reference>
<dbReference type="InterPro" id="IPR050582">
    <property type="entry name" value="HAD-like_SerB"/>
</dbReference>
<dbReference type="AlphaFoldDB" id="W9VQB6"/>
<dbReference type="CDD" id="cd06223">
    <property type="entry name" value="PRTases_typeI"/>
    <property type="match status" value="1"/>
</dbReference>
<dbReference type="OrthoDB" id="5416609at2759"/>
<dbReference type="HOGENOM" id="CLU_012235_1_0_1"/>
<dbReference type="GO" id="GO:0005737">
    <property type="term" value="C:cytoplasm"/>
    <property type="evidence" value="ECO:0007669"/>
    <property type="project" value="TreeGrafter"/>
</dbReference>
<dbReference type="Gene3D" id="3.40.50.2020">
    <property type="match status" value="1"/>
</dbReference>
<dbReference type="Gene3D" id="3.40.50.1000">
    <property type="entry name" value="HAD superfamily/HAD-like"/>
    <property type="match status" value="1"/>
</dbReference>
<dbReference type="InterPro" id="IPR029057">
    <property type="entry name" value="PRTase-like"/>
</dbReference>
<evidence type="ECO:0000313" key="2">
    <source>
        <dbReference type="EMBL" id="EXJ55215.1"/>
    </source>
</evidence>
<dbReference type="VEuPathDB" id="FungiDB:A1O7_08141"/>
<dbReference type="Pfam" id="PF14681">
    <property type="entry name" value="UPRTase"/>
    <property type="match status" value="1"/>
</dbReference>
<dbReference type="Pfam" id="PF12710">
    <property type="entry name" value="HAD"/>
    <property type="match status" value="1"/>
</dbReference>
<dbReference type="GO" id="GO:0036424">
    <property type="term" value="F:L-phosphoserine phosphatase activity"/>
    <property type="evidence" value="ECO:0007669"/>
    <property type="project" value="TreeGrafter"/>
</dbReference>
<dbReference type="InterPro" id="IPR027417">
    <property type="entry name" value="P-loop_NTPase"/>
</dbReference>
<keyword evidence="3" id="KW-1185">Reference proteome</keyword>
<evidence type="ECO:0000259" key="1">
    <source>
        <dbReference type="Pfam" id="PF14681"/>
    </source>
</evidence>
<dbReference type="GeneID" id="19182710"/>
<dbReference type="InterPro" id="IPR036412">
    <property type="entry name" value="HAD-like_sf"/>
</dbReference>
<proteinExistence type="predicted"/>
<dbReference type="InterPro" id="IPR023214">
    <property type="entry name" value="HAD_sf"/>
</dbReference>
<dbReference type="SUPFAM" id="SSF56784">
    <property type="entry name" value="HAD-like"/>
    <property type="match status" value="1"/>
</dbReference>
<dbReference type="Proteomes" id="UP000019473">
    <property type="component" value="Unassembled WGS sequence"/>
</dbReference>
<feature type="domain" description="Phosphoribosyltransferase" evidence="1">
    <location>
        <begin position="483"/>
        <end position="693"/>
    </location>
</feature>
<dbReference type="eggNOG" id="ENOG502SH5I">
    <property type="taxonomic scope" value="Eukaryota"/>
</dbReference>
<organism evidence="2 3">
    <name type="scientific">Cladophialophora yegresii CBS 114405</name>
    <dbReference type="NCBI Taxonomy" id="1182544"/>
    <lineage>
        <taxon>Eukaryota</taxon>
        <taxon>Fungi</taxon>
        <taxon>Dikarya</taxon>
        <taxon>Ascomycota</taxon>
        <taxon>Pezizomycotina</taxon>
        <taxon>Eurotiomycetes</taxon>
        <taxon>Chaetothyriomycetidae</taxon>
        <taxon>Chaetothyriales</taxon>
        <taxon>Herpotrichiellaceae</taxon>
        <taxon>Cladophialophora</taxon>
    </lineage>
</organism>
<dbReference type="Pfam" id="PF13207">
    <property type="entry name" value="AAA_17"/>
    <property type="match status" value="1"/>
</dbReference>
<dbReference type="InterPro" id="IPR000836">
    <property type="entry name" value="PRTase_dom"/>
</dbReference>
<dbReference type="SUPFAM" id="SSF53271">
    <property type="entry name" value="PRTase-like"/>
    <property type="match status" value="1"/>
</dbReference>
<name>W9VQB6_9EURO</name>
<sequence>MTSSDAPIPSAANADSSMELDTLDVKPTVIGIYGLPGSGKTYLIDQLKRQLSAEDFLFYDGSAVIAAVVPGGLEAFSRMADQGQAQAREFAIHHIGKECIETKKSAIVAGHFMFWPKTNDGVEGSRSPPPVWTPGDAVTYTHILYLDCPVSLLMERRDKDADRERPQMMKWQLGSWQHEEKTQLRKLCYDLGILFSLVHAKPPSTLLDRAIALVSDFVNHSEQENMLRAERRLDEVVVHMLRKDADEPVPAMERMLVIDGDRTLTAQDTGSLLWNLARRELLVTFALERDPLKAIFGSPMGYSYTAFRQATLVYEEMSGWAEFDGLVNQVAEATDLYDDFVSLLRIVATQRHMGAILVTCGLRQVWERIVAVAGLSDSVKVIGGGRLTDEFVVTAAVKTALVSRLQNVYSLETWAFGDSILDLGMLAAANQAIVVVVMASGAPPRLSATTLPVTTLTDPDFMQAILSRRANGTCVSVYILEMTNEKAAKILMTPTRDASVAGPALRETHRRAGWFLANSFVPTIVGVEEYQIPHVQGNSTAGHHLLDESRTMVVALMRGGEPMALGVNDAFPLAALLHANQPEDITKKHLEIMRTIILVDSVVNSGKSVLEFIQRVWKLADSGRKDDGKEHGTIRIIVVAGVVQSQAVDKIRSSWLSLKHVNRLTLSLIALRLSENKFTGKGGTDTGNRLFNTTSLD</sequence>
<gene>
    <name evidence="2" type="ORF">A1O7_08141</name>
</gene>
<dbReference type="EMBL" id="AMGW01000006">
    <property type="protein sequence ID" value="EXJ55215.1"/>
    <property type="molecule type" value="Genomic_DNA"/>
</dbReference>
<comment type="caution">
    <text evidence="2">The sequence shown here is derived from an EMBL/GenBank/DDBJ whole genome shotgun (WGS) entry which is preliminary data.</text>
</comment>